<proteinExistence type="predicted"/>
<evidence type="ECO:0000313" key="1">
    <source>
        <dbReference type="EMBL" id="MFC5996742.1"/>
    </source>
</evidence>
<protein>
    <recommendedName>
        <fullName evidence="3">Transcription factor zinc-finger domain-containing protein</fullName>
    </recommendedName>
</protein>
<dbReference type="RefSeq" id="WP_379587556.1">
    <property type="nucleotide sequence ID" value="NZ_JBHSQW010000044.1"/>
</dbReference>
<keyword evidence="2" id="KW-1185">Reference proteome</keyword>
<name>A0ABW1J8H9_9PSEU</name>
<dbReference type="Proteomes" id="UP001596302">
    <property type="component" value="Unassembled WGS sequence"/>
</dbReference>
<reference evidence="2" key="1">
    <citation type="journal article" date="2019" name="Int. J. Syst. Evol. Microbiol.">
        <title>The Global Catalogue of Microorganisms (GCM) 10K type strain sequencing project: providing services to taxonomists for standard genome sequencing and annotation.</title>
        <authorList>
            <consortium name="The Broad Institute Genomics Platform"/>
            <consortium name="The Broad Institute Genome Sequencing Center for Infectious Disease"/>
            <person name="Wu L."/>
            <person name="Ma J."/>
        </authorList>
    </citation>
    <scope>NUCLEOTIDE SEQUENCE [LARGE SCALE GENOMIC DNA]</scope>
    <source>
        <strain evidence="2">CCM 8391</strain>
    </source>
</reference>
<gene>
    <name evidence="1" type="ORF">ACFQE5_21265</name>
</gene>
<evidence type="ECO:0000313" key="2">
    <source>
        <dbReference type="Proteomes" id="UP001596302"/>
    </source>
</evidence>
<organism evidence="1 2">
    <name type="scientific">Pseudonocardia hispaniensis</name>
    <dbReference type="NCBI Taxonomy" id="904933"/>
    <lineage>
        <taxon>Bacteria</taxon>
        <taxon>Bacillati</taxon>
        <taxon>Actinomycetota</taxon>
        <taxon>Actinomycetes</taxon>
        <taxon>Pseudonocardiales</taxon>
        <taxon>Pseudonocardiaceae</taxon>
        <taxon>Pseudonocardia</taxon>
    </lineage>
</organism>
<dbReference type="EMBL" id="JBHSQW010000044">
    <property type="protein sequence ID" value="MFC5996742.1"/>
    <property type="molecule type" value="Genomic_DNA"/>
</dbReference>
<accession>A0ABW1J8H9</accession>
<comment type="caution">
    <text evidence="1">The sequence shown here is derived from an EMBL/GenBank/DDBJ whole genome shotgun (WGS) entry which is preliminary data.</text>
</comment>
<evidence type="ECO:0008006" key="3">
    <source>
        <dbReference type="Google" id="ProtNLM"/>
    </source>
</evidence>
<sequence length="148" mass="16395">MDGLGEQLTVRHGGCLYRIVRRRDANGQGTVQEFWRGHGVVGSEKRWLGGRYTARLSWYAAVNPAGRAGAARCRTEGLPSRRAAVSWLLAQQPAPELIRAVIVCQACPYVWEPARTERREFEVLVRDGCPDCGGWVWLGELAECGGAR</sequence>